<feature type="transmembrane region" description="Helical" evidence="8">
    <location>
        <begin position="427"/>
        <end position="447"/>
    </location>
</feature>
<dbReference type="Proteomes" id="UP001589810">
    <property type="component" value="Unassembled WGS sequence"/>
</dbReference>
<dbReference type="InterPro" id="IPR011701">
    <property type="entry name" value="MFS"/>
</dbReference>
<dbReference type="InterPro" id="IPR036259">
    <property type="entry name" value="MFS_trans_sf"/>
</dbReference>
<evidence type="ECO:0000313" key="11">
    <source>
        <dbReference type="Proteomes" id="UP001589810"/>
    </source>
</evidence>
<feature type="transmembrane region" description="Helical" evidence="8">
    <location>
        <begin position="376"/>
        <end position="398"/>
    </location>
</feature>
<feature type="transmembrane region" description="Helical" evidence="8">
    <location>
        <begin position="459"/>
        <end position="481"/>
    </location>
</feature>
<feature type="transmembrane region" description="Helical" evidence="8">
    <location>
        <begin position="161"/>
        <end position="180"/>
    </location>
</feature>
<dbReference type="RefSeq" id="WP_273939406.1">
    <property type="nucleotide sequence ID" value="NZ_CP097263.1"/>
</dbReference>
<dbReference type="EMBL" id="JBHLUD010000001">
    <property type="protein sequence ID" value="MFC0540603.1"/>
    <property type="molecule type" value="Genomic_DNA"/>
</dbReference>
<dbReference type="Gene3D" id="1.20.1720.10">
    <property type="entry name" value="Multidrug resistance protein D"/>
    <property type="match status" value="1"/>
</dbReference>
<name>A0ABV6MJZ0_9PSEU</name>
<feature type="transmembrane region" description="Helical" evidence="8">
    <location>
        <begin position="250"/>
        <end position="269"/>
    </location>
</feature>
<accession>A0ABV6MJZ0</accession>
<comment type="caution">
    <text evidence="10">The sequence shown here is derived from an EMBL/GenBank/DDBJ whole genome shotgun (WGS) entry which is preliminary data.</text>
</comment>
<feature type="transmembrane region" description="Helical" evidence="8">
    <location>
        <begin position="186"/>
        <end position="208"/>
    </location>
</feature>
<feature type="transmembrane region" description="Helical" evidence="8">
    <location>
        <begin position="323"/>
        <end position="344"/>
    </location>
</feature>
<evidence type="ECO:0000256" key="2">
    <source>
        <dbReference type="ARBA" id="ARBA00022448"/>
    </source>
</evidence>
<evidence type="ECO:0000256" key="5">
    <source>
        <dbReference type="ARBA" id="ARBA00022989"/>
    </source>
</evidence>
<dbReference type="InterPro" id="IPR005829">
    <property type="entry name" value="Sugar_transporter_CS"/>
</dbReference>
<keyword evidence="5 8" id="KW-1133">Transmembrane helix</keyword>
<feature type="transmembrane region" description="Helical" evidence="8">
    <location>
        <begin position="290"/>
        <end position="311"/>
    </location>
</feature>
<evidence type="ECO:0000256" key="7">
    <source>
        <dbReference type="SAM" id="MobiDB-lite"/>
    </source>
</evidence>
<evidence type="ECO:0000256" key="1">
    <source>
        <dbReference type="ARBA" id="ARBA00004651"/>
    </source>
</evidence>
<dbReference type="InterPro" id="IPR020846">
    <property type="entry name" value="MFS_dom"/>
</dbReference>
<keyword evidence="3" id="KW-1003">Cell membrane</keyword>
<sequence>MTNVETPKTAEAREVNFQDASTTPTPDPRRWRALMVLAFVQFIIFLDATIVNVALPAIQHDLGFTAGGLTWVVNGYLLAAGGLLLAGGRLADLLGRRKLFLSGAGLFAVASLTAAVAWSPAVLIVGRFAQGIAEAIAAPAAMALVALLFTNPAERAKAFGIWGGLAGLGSATGVVLSGVLTDLVSWRLVFLVNIPLALIPLIFGPKLLTESKMSGKRPDLISAVLVTGGLIAVIQGLLTASTDGWGAGSTLTPLIIGVAALVLFVIVQAKSSNPLVPLRFFANRTRATGNIALIFQASASAAMFFLAVLYMQQVLGFNPLQSGLAWLPFCVFVLAGMMLTMNLLPKVGPRNAIIVGMLISAAGTLMLSYITVDGTYWTSILPASVLIGLGGGITGPALQAAALQDVSMEDAGLGSGVLTTVQQMGQALGLTVIVAIALSIESGALAGGHSAAAAATSGYQVAFLVASIVLAVGALSAAVLVKRNKPNPAVAVA</sequence>
<reference evidence="10 11" key="1">
    <citation type="submission" date="2024-09" db="EMBL/GenBank/DDBJ databases">
        <authorList>
            <person name="Sun Q."/>
            <person name="Mori K."/>
        </authorList>
    </citation>
    <scope>NUCLEOTIDE SEQUENCE [LARGE SCALE GENOMIC DNA]</scope>
    <source>
        <strain evidence="10 11">TBRC 1432</strain>
    </source>
</reference>
<gene>
    <name evidence="10" type="ORF">ACFFH7_03870</name>
</gene>
<dbReference type="Gene3D" id="1.20.1250.20">
    <property type="entry name" value="MFS general substrate transporter like domains"/>
    <property type="match status" value="1"/>
</dbReference>
<feature type="transmembrane region" description="Helical" evidence="8">
    <location>
        <begin position="351"/>
        <end position="370"/>
    </location>
</feature>
<dbReference type="PANTHER" id="PTHR42718">
    <property type="entry name" value="MAJOR FACILITATOR SUPERFAMILY MULTIDRUG TRANSPORTER MFSC"/>
    <property type="match status" value="1"/>
</dbReference>
<feature type="transmembrane region" description="Helical" evidence="8">
    <location>
        <begin position="128"/>
        <end position="149"/>
    </location>
</feature>
<feature type="transmembrane region" description="Helical" evidence="8">
    <location>
        <begin position="220"/>
        <end position="238"/>
    </location>
</feature>
<feature type="domain" description="Major facilitator superfamily (MFS) profile" evidence="9">
    <location>
        <begin position="33"/>
        <end position="485"/>
    </location>
</feature>
<keyword evidence="11" id="KW-1185">Reference proteome</keyword>
<dbReference type="PROSITE" id="PS00216">
    <property type="entry name" value="SUGAR_TRANSPORT_1"/>
    <property type="match status" value="1"/>
</dbReference>
<dbReference type="SUPFAM" id="SSF103473">
    <property type="entry name" value="MFS general substrate transporter"/>
    <property type="match status" value="1"/>
</dbReference>
<organism evidence="10 11">
    <name type="scientific">Kutzneria chonburiensis</name>
    <dbReference type="NCBI Taxonomy" id="1483604"/>
    <lineage>
        <taxon>Bacteria</taxon>
        <taxon>Bacillati</taxon>
        <taxon>Actinomycetota</taxon>
        <taxon>Actinomycetes</taxon>
        <taxon>Pseudonocardiales</taxon>
        <taxon>Pseudonocardiaceae</taxon>
        <taxon>Kutzneria</taxon>
    </lineage>
</organism>
<dbReference type="Pfam" id="PF07690">
    <property type="entry name" value="MFS_1"/>
    <property type="match status" value="1"/>
</dbReference>
<evidence type="ECO:0000256" key="6">
    <source>
        <dbReference type="ARBA" id="ARBA00023136"/>
    </source>
</evidence>
<evidence type="ECO:0000256" key="4">
    <source>
        <dbReference type="ARBA" id="ARBA00022692"/>
    </source>
</evidence>
<evidence type="ECO:0000259" key="9">
    <source>
        <dbReference type="PROSITE" id="PS50850"/>
    </source>
</evidence>
<feature type="region of interest" description="Disordered" evidence="7">
    <location>
        <begin position="1"/>
        <end position="25"/>
    </location>
</feature>
<dbReference type="PROSITE" id="PS50850">
    <property type="entry name" value="MFS"/>
    <property type="match status" value="1"/>
</dbReference>
<keyword evidence="2" id="KW-0813">Transport</keyword>
<feature type="transmembrane region" description="Helical" evidence="8">
    <location>
        <begin position="64"/>
        <end position="87"/>
    </location>
</feature>
<keyword evidence="6 8" id="KW-0472">Membrane</keyword>
<dbReference type="CDD" id="cd17321">
    <property type="entry name" value="MFS_MMR_MDR_like"/>
    <property type="match status" value="1"/>
</dbReference>
<proteinExistence type="predicted"/>
<dbReference type="PANTHER" id="PTHR42718:SF46">
    <property type="entry name" value="BLR6921 PROTEIN"/>
    <property type="match status" value="1"/>
</dbReference>
<feature type="transmembrane region" description="Helical" evidence="8">
    <location>
        <begin position="99"/>
        <end position="122"/>
    </location>
</feature>
<comment type="subcellular location">
    <subcellularLocation>
        <location evidence="1">Cell membrane</location>
        <topology evidence="1">Multi-pass membrane protein</topology>
    </subcellularLocation>
</comment>
<protein>
    <submittedName>
        <fullName evidence="10">MFS transporter</fullName>
    </submittedName>
</protein>
<evidence type="ECO:0000256" key="8">
    <source>
        <dbReference type="SAM" id="Phobius"/>
    </source>
</evidence>
<evidence type="ECO:0000313" key="10">
    <source>
        <dbReference type="EMBL" id="MFC0540603.1"/>
    </source>
</evidence>
<keyword evidence="4 8" id="KW-0812">Transmembrane</keyword>
<evidence type="ECO:0000256" key="3">
    <source>
        <dbReference type="ARBA" id="ARBA00022475"/>
    </source>
</evidence>
<feature type="transmembrane region" description="Helical" evidence="8">
    <location>
        <begin position="34"/>
        <end position="58"/>
    </location>
</feature>